<dbReference type="SUPFAM" id="SSF47413">
    <property type="entry name" value="lambda repressor-like DNA-binding domains"/>
    <property type="match status" value="1"/>
</dbReference>
<comment type="caution">
    <text evidence="5">The sequence shown here is derived from an EMBL/GenBank/DDBJ whole genome shotgun (WGS) entry which is preliminary data.</text>
</comment>
<evidence type="ECO:0000313" key="5">
    <source>
        <dbReference type="EMBL" id="OQP61981.1"/>
    </source>
</evidence>
<keyword evidence="3" id="KW-0804">Transcription</keyword>
<dbReference type="SUPFAM" id="SSF53822">
    <property type="entry name" value="Periplasmic binding protein-like I"/>
    <property type="match status" value="1"/>
</dbReference>
<organism evidence="5 6">
    <name type="scientific">Niastella vici</name>
    <dbReference type="NCBI Taxonomy" id="1703345"/>
    <lineage>
        <taxon>Bacteria</taxon>
        <taxon>Pseudomonadati</taxon>
        <taxon>Bacteroidota</taxon>
        <taxon>Chitinophagia</taxon>
        <taxon>Chitinophagales</taxon>
        <taxon>Chitinophagaceae</taxon>
        <taxon>Niastella</taxon>
    </lineage>
</organism>
<dbReference type="PROSITE" id="PS50932">
    <property type="entry name" value="HTH_LACI_2"/>
    <property type="match status" value="1"/>
</dbReference>
<accession>A0A1V9FUH7</accession>
<proteinExistence type="predicted"/>
<dbReference type="AlphaFoldDB" id="A0A1V9FUH7"/>
<dbReference type="EMBL" id="LVYD01000054">
    <property type="protein sequence ID" value="OQP61981.1"/>
    <property type="molecule type" value="Genomic_DNA"/>
</dbReference>
<dbReference type="RefSeq" id="WP_081150116.1">
    <property type="nucleotide sequence ID" value="NZ_LVYD01000054.1"/>
</dbReference>
<name>A0A1V9FUH7_9BACT</name>
<dbReference type="Proteomes" id="UP000192796">
    <property type="component" value="Unassembled WGS sequence"/>
</dbReference>
<dbReference type="InterPro" id="IPR000843">
    <property type="entry name" value="HTH_LacI"/>
</dbReference>
<dbReference type="InterPro" id="IPR028082">
    <property type="entry name" value="Peripla_BP_I"/>
</dbReference>
<dbReference type="InterPro" id="IPR010982">
    <property type="entry name" value="Lambda_DNA-bd_dom_sf"/>
</dbReference>
<evidence type="ECO:0000259" key="4">
    <source>
        <dbReference type="PROSITE" id="PS50932"/>
    </source>
</evidence>
<dbReference type="PROSITE" id="PS00356">
    <property type="entry name" value="HTH_LACI_1"/>
    <property type="match status" value="1"/>
</dbReference>
<dbReference type="Pfam" id="PF13377">
    <property type="entry name" value="Peripla_BP_3"/>
    <property type="match status" value="1"/>
</dbReference>
<dbReference type="Gene3D" id="3.40.50.2300">
    <property type="match status" value="2"/>
</dbReference>
<reference evidence="5 6" key="1">
    <citation type="submission" date="2016-03" db="EMBL/GenBank/DDBJ databases">
        <title>Niastella vici sp. nov., isolated from farmland soil.</title>
        <authorList>
            <person name="Chen L."/>
            <person name="Wang D."/>
            <person name="Yang S."/>
            <person name="Wang G."/>
        </authorList>
    </citation>
    <scope>NUCLEOTIDE SEQUENCE [LARGE SCALE GENOMIC DNA]</scope>
    <source>
        <strain evidence="5 6">DJ57</strain>
    </source>
</reference>
<keyword evidence="6" id="KW-1185">Reference proteome</keyword>
<dbReference type="GO" id="GO:0000976">
    <property type="term" value="F:transcription cis-regulatory region binding"/>
    <property type="evidence" value="ECO:0007669"/>
    <property type="project" value="TreeGrafter"/>
</dbReference>
<dbReference type="InterPro" id="IPR046335">
    <property type="entry name" value="LacI/GalR-like_sensor"/>
</dbReference>
<gene>
    <name evidence="5" type="ORF">A3860_30280</name>
</gene>
<keyword evidence="2" id="KW-0238">DNA-binding</keyword>
<evidence type="ECO:0000313" key="6">
    <source>
        <dbReference type="Proteomes" id="UP000192796"/>
    </source>
</evidence>
<dbReference type="PANTHER" id="PTHR30146:SF109">
    <property type="entry name" value="HTH-TYPE TRANSCRIPTIONAL REGULATOR GALS"/>
    <property type="match status" value="1"/>
</dbReference>
<dbReference type="Pfam" id="PF00356">
    <property type="entry name" value="LacI"/>
    <property type="match status" value="1"/>
</dbReference>
<dbReference type="PANTHER" id="PTHR30146">
    <property type="entry name" value="LACI-RELATED TRANSCRIPTIONAL REPRESSOR"/>
    <property type="match status" value="1"/>
</dbReference>
<evidence type="ECO:0000256" key="2">
    <source>
        <dbReference type="ARBA" id="ARBA00023125"/>
    </source>
</evidence>
<evidence type="ECO:0000256" key="1">
    <source>
        <dbReference type="ARBA" id="ARBA00023015"/>
    </source>
</evidence>
<evidence type="ECO:0000256" key="3">
    <source>
        <dbReference type="ARBA" id="ARBA00023163"/>
    </source>
</evidence>
<dbReference type="GO" id="GO:0003700">
    <property type="term" value="F:DNA-binding transcription factor activity"/>
    <property type="evidence" value="ECO:0007669"/>
    <property type="project" value="TreeGrafter"/>
</dbReference>
<feature type="domain" description="HTH lacI-type" evidence="4">
    <location>
        <begin position="4"/>
        <end position="61"/>
    </location>
</feature>
<keyword evidence="1" id="KW-0805">Transcription regulation</keyword>
<dbReference type="SMART" id="SM00354">
    <property type="entry name" value="HTH_LACI"/>
    <property type="match status" value="1"/>
</dbReference>
<dbReference type="OrthoDB" id="9803256at2"/>
<dbReference type="CDD" id="cd01392">
    <property type="entry name" value="HTH_LacI"/>
    <property type="match status" value="1"/>
</dbReference>
<sequence length="348" mass="38798">MKRVSLKDIARIAGVSPSTVSFVLNGKAKQMRISETLASKIMEVAKKEGYHPNPVAVSLRTGKSQILGLVVETISGNFFASLSRIIEEEAARFGYKIVYTSTENNRQKGKELIGMLSQRQVDGYIITPTPGMEQDIKELIADNKPVVLMDSYFPGIDVPHVLVNNYEGVMKGMSHMIEKGYRRIGFVTVDLNLVQMEERLKAYQDAMQKEGLSTDNLVLTLKYEEEKEKEIGIQQVTSFLKNTPDLEAVFFATNYLGLLGLESIHRLGLKLPDDLAMIVFDDHDVFRLYPPGITCIRQPAEEIAKTALELLMDQLGKGNNNLGGETKLEISPGLVIRGTTEYLPKVNK</sequence>
<protein>
    <submittedName>
        <fullName evidence="5">LacI family transcriptional regulator</fullName>
    </submittedName>
</protein>
<dbReference type="CDD" id="cd19977">
    <property type="entry name" value="PBP1_EndR-like"/>
    <property type="match status" value="1"/>
</dbReference>
<dbReference type="Gene3D" id="1.10.260.40">
    <property type="entry name" value="lambda repressor-like DNA-binding domains"/>
    <property type="match status" value="1"/>
</dbReference>
<dbReference type="STRING" id="1703345.A3860_30280"/>